<dbReference type="EMBL" id="BLKM01005966">
    <property type="protein sequence ID" value="GFG35836.1"/>
    <property type="molecule type" value="Genomic_DNA"/>
</dbReference>
<name>A0A6L2PTK6_COPFO</name>
<comment type="caution">
    <text evidence="1">The sequence shown here is derived from an EMBL/GenBank/DDBJ whole genome shotgun (WGS) entry which is preliminary data.</text>
</comment>
<reference evidence="2" key="1">
    <citation type="submission" date="2020-01" db="EMBL/GenBank/DDBJ databases">
        <title>Draft genome sequence of the Termite Coptotermes fromosanus.</title>
        <authorList>
            <person name="Itakura S."/>
            <person name="Yosikawa Y."/>
            <person name="Umezawa K."/>
        </authorList>
    </citation>
    <scope>NUCLEOTIDE SEQUENCE [LARGE SCALE GENOMIC DNA]</scope>
</reference>
<gene>
    <name evidence="1" type="ORF">Cfor_01161</name>
</gene>
<accession>A0A6L2PTK6</accession>
<proteinExistence type="predicted"/>
<evidence type="ECO:0000313" key="1">
    <source>
        <dbReference type="EMBL" id="GFG35836.1"/>
    </source>
</evidence>
<dbReference type="Proteomes" id="UP000502823">
    <property type="component" value="Unassembled WGS sequence"/>
</dbReference>
<organism evidence="1 2">
    <name type="scientific">Coptotermes formosanus</name>
    <name type="common">Formosan subterranean termite</name>
    <dbReference type="NCBI Taxonomy" id="36987"/>
    <lineage>
        <taxon>Eukaryota</taxon>
        <taxon>Metazoa</taxon>
        <taxon>Ecdysozoa</taxon>
        <taxon>Arthropoda</taxon>
        <taxon>Hexapoda</taxon>
        <taxon>Insecta</taxon>
        <taxon>Pterygota</taxon>
        <taxon>Neoptera</taxon>
        <taxon>Polyneoptera</taxon>
        <taxon>Dictyoptera</taxon>
        <taxon>Blattodea</taxon>
        <taxon>Blattoidea</taxon>
        <taxon>Termitoidae</taxon>
        <taxon>Rhinotermitidae</taxon>
        <taxon>Coptotermes</taxon>
    </lineage>
</organism>
<dbReference type="InParanoid" id="A0A6L2PTK6"/>
<evidence type="ECO:0000313" key="2">
    <source>
        <dbReference type="Proteomes" id="UP000502823"/>
    </source>
</evidence>
<keyword evidence="2" id="KW-1185">Reference proteome</keyword>
<dbReference type="AlphaFoldDB" id="A0A6L2PTK6"/>
<sequence>MVKNKDFLGTVDTKPYVFRHFDLNNFELYANGKQIPSGGLSLDASHKKTTLMAYRTLIAVGYTTRTQDSR</sequence>
<protein>
    <submittedName>
        <fullName evidence="1">Uncharacterized protein</fullName>
    </submittedName>
</protein>